<reference evidence="2 3" key="1">
    <citation type="submission" date="2019-05" db="EMBL/GenBank/DDBJ databases">
        <title>Another draft genome of Portunus trituberculatus and its Hox gene families provides insights of decapod evolution.</title>
        <authorList>
            <person name="Jeong J.-H."/>
            <person name="Song I."/>
            <person name="Kim S."/>
            <person name="Choi T."/>
            <person name="Kim D."/>
            <person name="Ryu S."/>
            <person name="Kim W."/>
        </authorList>
    </citation>
    <scope>NUCLEOTIDE SEQUENCE [LARGE SCALE GENOMIC DNA]</scope>
    <source>
        <tissue evidence="2">Muscle</tissue>
    </source>
</reference>
<comment type="caution">
    <text evidence="2">The sequence shown here is derived from an EMBL/GenBank/DDBJ whole genome shotgun (WGS) entry which is preliminary data.</text>
</comment>
<proteinExistence type="predicted"/>
<keyword evidence="3" id="KW-1185">Reference proteome</keyword>
<gene>
    <name evidence="2" type="ORF">E2C01_068969</name>
</gene>
<organism evidence="2 3">
    <name type="scientific">Portunus trituberculatus</name>
    <name type="common">Swimming crab</name>
    <name type="synonym">Neptunus trituberculatus</name>
    <dbReference type="NCBI Taxonomy" id="210409"/>
    <lineage>
        <taxon>Eukaryota</taxon>
        <taxon>Metazoa</taxon>
        <taxon>Ecdysozoa</taxon>
        <taxon>Arthropoda</taxon>
        <taxon>Crustacea</taxon>
        <taxon>Multicrustacea</taxon>
        <taxon>Malacostraca</taxon>
        <taxon>Eumalacostraca</taxon>
        <taxon>Eucarida</taxon>
        <taxon>Decapoda</taxon>
        <taxon>Pleocyemata</taxon>
        <taxon>Brachyura</taxon>
        <taxon>Eubrachyura</taxon>
        <taxon>Portunoidea</taxon>
        <taxon>Portunidae</taxon>
        <taxon>Portuninae</taxon>
        <taxon>Portunus</taxon>
    </lineage>
</organism>
<name>A0A5B7HXD0_PORTR</name>
<dbReference type="EMBL" id="VSRR010039277">
    <property type="protein sequence ID" value="MPC74603.1"/>
    <property type="molecule type" value="Genomic_DNA"/>
</dbReference>
<evidence type="ECO:0000256" key="1">
    <source>
        <dbReference type="SAM" id="MobiDB-lite"/>
    </source>
</evidence>
<evidence type="ECO:0000313" key="2">
    <source>
        <dbReference type="EMBL" id="MPC74603.1"/>
    </source>
</evidence>
<dbReference type="Proteomes" id="UP000324222">
    <property type="component" value="Unassembled WGS sequence"/>
</dbReference>
<dbReference type="AlphaFoldDB" id="A0A5B7HXD0"/>
<evidence type="ECO:0000313" key="3">
    <source>
        <dbReference type="Proteomes" id="UP000324222"/>
    </source>
</evidence>
<accession>A0A5B7HXD0</accession>
<protein>
    <submittedName>
        <fullName evidence="2">Uncharacterized protein</fullName>
    </submittedName>
</protein>
<sequence length="65" mass="7278">MIKDAFAILEALYIKDMNPMMNQQADDLQALPSARRARAAHQPTEQAPLPNTPQTNQSRKRTCGL</sequence>
<feature type="region of interest" description="Disordered" evidence="1">
    <location>
        <begin position="24"/>
        <end position="65"/>
    </location>
</feature>